<dbReference type="PRINTS" id="PR00503">
    <property type="entry name" value="BROMODOMAIN"/>
</dbReference>
<evidence type="ECO:0000313" key="5">
    <source>
        <dbReference type="Proteomes" id="UP000000759"/>
    </source>
</evidence>
<feature type="domain" description="Bromo" evidence="3">
    <location>
        <begin position="44"/>
        <end position="95"/>
    </location>
</feature>
<name>B7G9A1_PHATC</name>
<dbReference type="PANTHER" id="PTHR45750">
    <property type="entry name" value="GH11602P"/>
    <property type="match status" value="1"/>
</dbReference>
<dbReference type="EMBL" id="CM000622">
    <property type="protein sequence ID" value="EEC44783.1"/>
    <property type="molecule type" value="Genomic_DNA"/>
</dbReference>
<sequence length="211" mass="24326">MAETARSSAVVSSAPRSCTIQVARLSLAPSCNDLIFIAKLGDGNYREVIKEPMDLETVLTRLRSNTYKTFYDTFIDVRKIWLNCILYDEKNASNYFRFALLLNKHWDKAYFDLVRKCRQDPVDFSKFDRHSWILEQRAFSHILNTLSDLQLMDVVAKIESLYPDSITRGGARFSLDVDKLPPTFLEDMILFSKSLHGENKSKRKSKAPESI</sequence>
<dbReference type="GeneID" id="7195415"/>
<dbReference type="Pfam" id="PF00439">
    <property type="entry name" value="Bromodomain"/>
    <property type="match status" value="1"/>
</dbReference>
<dbReference type="AlphaFoldDB" id="B7G9A1"/>
<dbReference type="STRING" id="556484.B7G9A1"/>
<dbReference type="GO" id="GO:0010484">
    <property type="term" value="F:histone H3 acetyltransferase activity"/>
    <property type="evidence" value="ECO:0007669"/>
    <property type="project" value="TreeGrafter"/>
</dbReference>
<dbReference type="InParanoid" id="B7G9A1"/>
<reference evidence="5" key="2">
    <citation type="submission" date="2008-08" db="EMBL/GenBank/DDBJ databases">
        <authorList>
            <consortium name="Diatom Consortium"/>
            <person name="Grigoriev I."/>
            <person name="Grimwood J."/>
            <person name="Kuo A."/>
            <person name="Otillar R.P."/>
            <person name="Salamov A."/>
            <person name="Detter J.C."/>
            <person name="Lindquist E."/>
            <person name="Shapiro H."/>
            <person name="Lucas S."/>
            <person name="Glavina del Rio T."/>
            <person name="Pitluck S."/>
            <person name="Rokhsar D."/>
            <person name="Bowler C."/>
        </authorList>
    </citation>
    <scope>GENOME REANNOTATION</scope>
    <source>
        <strain evidence="5">CCAP 1055/1</strain>
    </source>
</reference>
<evidence type="ECO:0000256" key="1">
    <source>
        <dbReference type="ARBA" id="ARBA00023117"/>
    </source>
</evidence>
<dbReference type="RefSeq" id="XP_002183601.1">
    <property type="nucleotide sequence ID" value="XM_002183565.1"/>
</dbReference>
<keyword evidence="5" id="KW-1185">Reference proteome</keyword>
<evidence type="ECO:0000313" key="4">
    <source>
        <dbReference type="EMBL" id="EEC44783.1"/>
    </source>
</evidence>
<keyword evidence="1 2" id="KW-0103">Bromodomain</keyword>
<dbReference type="GO" id="GO:0045944">
    <property type="term" value="P:positive regulation of transcription by RNA polymerase II"/>
    <property type="evidence" value="ECO:0007669"/>
    <property type="project" value="TreeGrafter"/>
</dbReference>
<dbReference type="InterPro" id="IPR001487">
    <property type="entry name" value="Bromodomain"/>
</dbReference>
<protein>
    <recommendedName>
        <fullName evidence="3">Bromo domain-containing protein</fullName>
    </recommendedName>
</protein>
<dbReference type="InterPro" id="IPR036427">
    <property type="entry name" value="Bromodomain-like_sf"/>
</dbReference>
<dbReference type="SMART" id="SM00297">
    <property type="entry name" value="BROMO"/>
    <property type="match status" value="1"/>
</dbReference>
<evidence type="ECO:0000256" key="2">
    <source>
        <dbReference type="PROSITE-ProRule" id="PRU00035"/>
    </source>
</evidence>
<dbReference type="Proteomes" id="UP000000759">
    <property type="component" value="Chromosome 20"/>
</dbReference>
<dbReference type="PaxDb" id="2850-Phatr39662"/>
<evidence type="ECO:0000259" key="3">
    <source>
        <dbReference type="PROSITE" id="PS50014"/>
    </source>
</evidence>
<dbReference type="OrthoDB" id="21449at2759"/>
<accession>B7G9A1</accession>
<organism evidence="4 5">
    <name type="scientific">Phaeodactylum tricornutum (strain CCAP 1055/1)</name>
    <dbReference type="NCBI Taxonomy" id="556484"/>
    <lineage>
        <taxon>Eukaryota</taxon>
        <taxon>Sar</taxon>
        <taxon>Stramenopiles</taxon>
        <taxon>Ochrophyta</taxon>
        <taxon>Bacillariophyta</taxon>
        <taxon>Bacillariophyceae</taxon>
        <taxon>Bacillariophycidae</taxon>
        <taxon>Naviculales</taxon>
        <taxon>Phaeodactylaceae</taxon>
        <taxon>Phaeodactylum</taxon>
    </lineage>
</organism>
<reference evidence="4 5" key="1">
    <citation type="journal article" date="2008" name="Nature">
        <title>The Phaeodactylum genome reveals the evolutionary history of diatom genomes.</title>
        <authorList>
            <person name="Bowler C."/>
            <person name="Allen A.E."/>
            <person name="Badger J.H."/>
            <person name="Grimwood J."/>
            <person name="Jabbari K."/>
            <person name="Kuo A."/>
            <person name="Maheswari U."/>
            <person name="Martens C."/>
            <person name="Maumus F."/>
            <person name="Otillar R.P."/>
            <person name="Rayko E."/>
            <person name="Salamov A."/>
            <person name="Vandepoele K."/>
            <person name="Beszteri B."/>
            <person name="Gruber A."/>
            <person name="Heijde M."/>
            <person name="Katinka M."/>
            <person name="Mock T."/>
            <person name="Valentin K."/>
            <person name="Verret F."/>
            <person name="Berges J.A."/>
            <person name="Brownlee C."/>
            <person name="Cadoret J.P."/>
            <person name="Chiovitti A."/>
            <person name="Choi C.J."/>
            <person name="Coesel S."/>
            <person name="De Martino A."/>
            <person name="Detter J.C."/>
            <person name="Durkin C."/>
            <person name="Falciatore A."/>
            <person name="Fournet J."/>
            <person name="Haruta M."/>
            <person name="Huysman M.J."/>
            <person name="Jenkins B.D."/>
            <person name="Jiroutova K."/>
            <person name="Jorgensen R.E."/>
            <person name="Joubert Y."/>
            <person name="Kaplan A."/>
            <person name="Kroger N."/>
            <person name="Kroth P.G."/>
            <person name="La Roche J."/>
            <person name="Lindquist E."/>
            <person name="Lommer M."/>
            <person name="Martin-Jezequel V."/>
            <person name="Lopez P.J."/>
            <person name="Lucas S."/>
            <person name="Mangogna M."/>
            <person name="McGinnis K."/>
            <person name="Medlin L.K."/>
            <person name="Montsant A."/>
            <person name="Oudot-Le Secq M.P."/>
            <person name="Napoli C."/>
            <person name="Obornik M."/>
            <person name="Parker M.S."/>
            <person name="Petit J.L."/>
            <person name="Porcel B.M."/>
            <person name="Poulsen N."/>
            <person name="Robison M."/>
            <person name="Rychlewski L."/>
            <person name="Rynearson T.A."/>
            <person name="Schmutz J."/>
            <person name="Shapiro H."/>
            <person name="Siaut M."/>
            <person name="Stanley M."/>
            <person name="Sussman M.R."/>
            <person name="Taylor A.R."/>
            <person name="Vardi A."/>
            <person name="von Dassow P."/>
            <person name="Vyverman W."/>
            <person name="Willis A."/>
            <person name="Wyrwicz L.S."/>
            <person name="Rokhsar D.S."/>
            <person name="Weissenbach J."/>
            <person name="Armbrust E.V."/>
            <person name="Green B.R."/>
            <person name="Van de Peer Y."/>
            <person name="Grigoriev I.V."/>
        </authorList>
    </citation>
    <scope>NUCLEOTIDE SEQUENCE [LARGE SCALE GENOMIC DNA]</scope>
    <source>
        <strain evidence="4 5">CCAP 1055/1</strain>
    </source>
</reference>
<dbReference type="Gene3D" id="1.20.920.10">
    <property type="entry name" value="Bromodomain-like"/>
    <property type="match status" value="1"/>
</dbReference>
<dbReference type="CDD" id="cd04369">
    <property type="entry name" value="Bromodomain"/>
    <property type="match status" value="1"/>
</dbReference>
<dbReference type="GO" id="GO:0000123">
    <property type="term" value="C:histone acetyltransferase complex"/>
    <property type="evidence" value="ECO:0007669"/>
    <property type="project" value="TreeGrafter"/>
</dbReference>
<dbReference type="InterPro" id="IPR037800">
    <property type="entry name" value="GCN5"/>
</dbReference>
<dbReference type="SUPFAM" id="SSF47370">
    <property type="entry name" value="Bromodomain"/>
    <property type="match status" value="1"/>
</dbReference>
<dbReference type="PANTHER" id="PTHR45750:SF3">
    <property type="entry name" value="HISTONE ACETYLTRANSFERASE"/>
    <property type="match status" value="1"/>
</dbReference>
<dbReference type="KEGG" id="pti:PHATRDRAFT_39662"/>
<gene>
    <name evidence="4" type="ORF">PHATRDRAFT_39662</name>
</gene>
<dbReference type="PROSITE" id="PS50014">
    <property type="entry name" value="BROMODOMAIN_2"/>
    <property type="match status" value="1"/>
</dbReference>
<proteinExistence type="predicted"/>